<dbReference type="EMBL" id="SRLO01006141">
    <property type="protein sequence ID" value="TNN29039.1"/>
    <property type="molecule type" value="Genomic_DNA"/>
</dbReference>
<evidence type="ECO:0000313" key="3">
    <source>
        <dbReference type="Proteomes" id="UP000314294"/>
    </source>
</evidence>
<feature type="compositionally biased region" description="Basic residues" evidence="1">
    <location>
        <begin position="1"/>
        <end position="11"/>
    </location>
</feature>
<organism evidence="2 3">
    <name type="scientific">Liparis tanakae</name>
    <name type="common">Tanaka's snailfish</name>
    <dbReference type="NCBI Taxonomy" id="230148"/>
    <lineage>
        <taxon>Eukaryota</taxon>
        <taxon>Metazoa</taxon>
        <taxon>Chordata</taxon>
        <taxon>Craniata</taxon>
        <taxon>Vertebrata</taxon>
        <taxon>Euteleostomi</taxon>
        <taxon>Actinopterygii</taxon>
        <taxon>Neopterygii</taxon>
        <taxon>Teleostei</taxon>
        <taxon>Neoteleostei</taxon>
        <taxon>Acanthomorphata</taxon>
        <taxon>Eupercaria</taxon>
        <taxon>Perciformes</taxon>
        <taxon>Cottioidei</taxon>
        <taxon>Cottales</taxon>
        <taxon>Liparidae</taxon>
        <taxon>Liparis</taxon>
    </lineage>
</organism>
<feature type="region of interest" description="Disordered" evidence="1">
    <location>
        <begin position="54"/>
        <end position="100"/>
    </location>
</feature>
<dbReference type="Proteomes" id="UP000314294">
    <property type="component" value="Unassembled WGS sequence"/>
</dbReference>
<feature type="compositionally biased region" description="Basic residues" evidence="1">
    <location>
        <begin position="64"/>
        <end position="77"/>
    </location>
</feature>
<keyword evidence="3" id="KW-1185">Reference proteome</keyword>
<dbReference type="AlphaFoldDB" id="A0A4Z2EJR1"/>
<sequence>MTKRLPRRTHTSHATAMLGSPGGFWVTSRNRTPTHVTWYSCLLRDSAWYCIRGLRPKSPSTSTHTRRSVPASRRRNHSVASPVTAARHAAGHAAHEPEEQKAIKTDEIVTNTTREAATAQRDAMFVCDER</sequence>
<proteinExistence type="predicted"/>
<protein>
    <submittedName>
        <fullName evidence="2">Uncharacterized protein</fullName>
    </submittedName>
</protein>
<reference evidence="2 3" key="1">
    <citation type="submission" date="2019-03" db="EMBL/GenBank/DDBJ databases">
        <title>First draft genome of Liparis tanakae, snailfish: a comprehensive survey of snailfish specific genes.</title>
        <authorList>
            <person name="Kim W."/>
            <person name="Song I."/>
            <person name="Jeong J.-H."/>
            <person name="Kim D."/>
            <person name="Kim S."/>
            <person name="Ryu S."/>
            <person name="Song J.Y."/>
            <person name="Lee S.K."/>
        </authorList>
    </citation>
    <scope>NUCLEOTIDE SEQUENCE [LARGE SCALE GENOMIC DNA]</scope>
    <source>
        <tissue evidence="2">Muscle</tissue>
    </source>
</reference>
<feature type="region of interest" description="Disordered" evidence="1">
    <location>
        <begin position="1"/>
        <end position="23"/>
    </location>
</feature>
<gene>
    <name evidence="2" type="ORF">EYF80_060813</name>
</gene>
<evidence type="ECO:0000313" key="2">
    <source>
        <dbReference type="EMBL" id="TNN29039.1"/>
    </source>
</evidence>
<evidence type="ECO:0000256" key="1">
    <source>
        <dbReference type="SAM" id="MobiDB-lite"/>
    </source>
</evidence>
<comment type="caution">
    <text evidence="2">The sequence shown here is derived from an EMBL/GenBank/DDBJ whole genome shotgun (WGS) entry which is preliminary data.</text>
</comment>
<name>A0A4Z2EJR1_9TELE</name>
<accession>A0A4Z2EJR1</accession>